<reference evidence="1" key="1">
    <citation type="submission" date="2021-06" db="EMBL/GenBank/DDBJ databases">
        <title>Parelaphostrongylus tenuis whole genome reference sequence.</title>
        <authorList>
            <person name="Garwood T.J."/>
            <person name="Larsen P.A."/>
            <person name="Fountain-Jones N.M."/>
            <person name="Garbe J.R."/>
            <person name="Macchietto M.G."/>
            <person name="Kania S.A."/>
            <person name="Gerhold R.W."/>
            <person name="Richards J.E."/>
            <person name="Wolf T.M."/>
        </authorList>
    </citation>
    <scope>NUCLEOTIDE SEQUENCE</scope>
    <source>
        <strain evidence="1">MNPRO001-30</strain>
        <tissue evidence="1">Meninges</tissue>
    </source>
</reference>
<sequence>MSSDAVEAHDLLLRHWRKALSPRAKVDEINELEEEGRTSKYAARRWLQRINAKFLDLEGNLPRLGAENLDSSQIIKLVFRLFGSVRCGIVLLHQNTHSVDQIRVLLLKRVVELALLVTIELGVNENQVRSQFTST</sequence>
<protein>
    <submittedName>
        <fullName evidence="1">Uncharacterized protein</fullName>
    </submittedName>
</protein>
<dbReference type="Proteomes" id="UP001196413">
    <property type="component" value="Unassembled WGS sequence"/>
</dbReference>
<proteinExistence type="predicted"/>
<gene>
    <name evidence="1" type="ORF">KIN20_015850</name>
</gene>
<keyword evidence="2" id="KW-1185">Reference proteome</keyword>
<accession>A0AAD5N1B6</accession>
<name>A0AAD5N1B6_PARTN</name>
<comment type="caution">
    <text evidence="1">The sequence shown here is derived from an EMBL/GenBank/DDBJ whole genome shotgun (WGS) entry which is preliminary data.</text>
</comment>
<dbReference type="EMBL" id="JAHQIW010003215">
    <property type="protein sequence ID" value="KAJ1357664.1"/>
    <property type="molecule type" value="Genomic_DNA"/>
</dbReference>
<evidence type="ECO:0000313" key="2">
    <source>
        <dbReference type="Proteomes" id="UP001196413"/>
    </source>
</evidence>
<dbReference type="AlphaFoldDB" id="A0AAD5N1B6"/>
<evidence type="ECO:0000313" key="1">
    <source>
        <dbReference type="EMBL" id="KAJ1357664.1"/>
    </source>
</evidence>
<organism evidence="1 2">
    <name type="scientific">Parelaphostrongylus tenuis</name>
    <name type="common">Meningeal worm</name>
    <dbReference type="NCBI Taxonomy" id="148309"/>
    <lineage>
        <taxon>Eukaryota</taxon>
        <taxon>Metazoa</taxon>
        <taxon>Ecdysozoa</taxon>
        <taxon>Nematoda</taxon>
        <taxon>Chromadorea</taxon>
        <taxon>Rhabditida</taxon>
        <taxon>Rhabditina</taxon>
        <taxon>Rhabditomorpha</taxon>
        <taxon>Strongyloidea</taxon>
        <taxon>Metastrongylidae</taxon>
        <taxon>Parelaphostrongylus</taxon>
    </lineage>
</organism>